<dbReference type="Proteomes" id="UP001642540">
    <property type="component" value="Unassembled WGS sequence"/>
</dbReference>
<keyword evidence="2" id="KW-1185">Reference proteome</keyword>
<gene>
    <name evidence="1" type="ORF">ODALV1_LOCUS26926</name>
</gene>
<proteinExistence type="predicted"/>
<sequence>MWSAVEAVIKNVCIIYLKISKKSTLHHDHHHHYHTGVGIPYRKSFYVYLLARAVNVYIYTRTNPPHKYMFASLPLHQKIRYSGYVIPFGIAIITELTTEKTAHTKIQSTPSGHVKCSQVSAEHHIRIHPSFLFHFLIHITSHHHPKY</sequence>
<accession>A0ABP1RWX3</accession>
<name>A0ABP1RWX3_9HEXA</name>
<protein>
    <submittedName>
        <fullName evidence="1">Uncharacterized protein</fullName>
    </submittedName>
</protein>
<comment type="caution">
    <text evidence="1">The sequence shown here is derived from an EMBL/GenBank/DDBJ whole genome shotgun (WGS) entry which is preliminary data.</text>
</comment>
<reference evidence="1 2" key="1">
    <citation type="submission" date="2024-08" db="EMBL/GenBank/DDBJ databases">
        <authorList>
            <person name="Cucini C."/>
            <person name="Frati F."/>
        </authorList>
    </citation>
    <scope>NUCLEOTIDE SEQUENCE [LARGE SCALE GENOMIC DNA]</scope>
</reference>
<organism evidence="1 2">
    <name type="scientific">Orchesella dallaii</name>
    <dbReference type="NCBI Taxonomy" id="48710"/>
    <lineage>
        <taxon>Eukaryota</taxon>
        <taxon>Metazoa</taxon>
        <taxon>Ecdysozoa</taxon>
        <taxon>Arthropoda</taxon>
        <taxon>Hexapoda</taxon>
        <taxon>Collembola</taxon>
        <taxon>Entomobryomorpha</taxon>
        <taxon>Entomobryoidea</taxon>
        <taxon>Orchesellidae</taxon>
        <taxon>Orchesellinae</taxon>
        <taxon>Orchesella</taxon>
    </lineage>
</organism>
<dbReference type="EMBL" id="CAXLJM020000118">
    <property type="protein sequence ID" value="CAL8137465.1"/>
    <property type="molecule type" value="Genomic_DNA"/>
</dbReference>
<evidence type="ECO:0000313" key="2">
    <source>
        <dbReference type="Proteomes" id="UP001642540"/>
    </source>
</evidence>
<evidence type="ECO:0000313" key="1">
    <source>
        <dbReference type="EMBL" id="CAL8137465.1"/>
    </source>
</evidence>